<keyword evidence="3" id="KW-1185">Reference proteome</keyword>
<proteinExistence type="predicted"/>
<dbReference type="AlphaFoldDB" id="A0AAE1BFA4"/>
<organism evidence="2 3">
    <name type="scientific">Petrolisthes cinctipes</name>
    <name type="common">Flat porcelain crab</name>
    <dbReference type="NCBI Taxonomy" id="88211"/>
    <lineage>
        <taxon>Eukaryota</taxon>
        <taxon>Metazoa</taxon>
        <taxon>Ecdysozoa</taxon>
        <taxon>Arthropoda</taxon>
        <taxon>Crustacea</taxon>
        <taxon>Multicrustacea</taxon>
        <taxon>Malacostraca</taxon>
        <taxon>Eumalacostraca</taxon>
        <taxon>Eucarida</taxon>
        <taxon>Decapoda</taxon>
        <taxon>Pleocyemata</taxon>
        <taxon>Anomura</taxon>
        <taxon>Galatheoidea</taxon>
        <taxon>Porcellanidae</taxon>
        <taxon>Petrolisthes</taxon>
    </lineage>
</organism>
<accession>A0AAE1BFA4</accession>
<feature type="compositionally biased region" description="Polar residues" evidence="1">
    <location>
        <begin position="59"/>
        <end position="72"/>
    </location>
</feature>
<protein>
    <submittedName>
        <fullName evidence="2">Uncharacterized protein</fullName>
    </submittedName>
</protein>
<evidence type="ECO:0000313" key="3">
    <source>
        <dbReference type="Proteomes" id="UP001286313"/>
    </source>
</evidence>
<dbReference type="Proteomes" id="UP001286313">
    <property type="component" value="Unassembled WGS sequence"/>
</dbReference>
<comment type="caution">
    <text evidence="2">The sequence shown here is derived from an EMBL/GenBank/DDBJ whole genome shotgun (WGS) entry which is preliminary data.</text>
</comment>
<evidence type="ECO:0000256" key="1">
    <source>
        <dbReference type="SAM" id="MobiDB-lite"/>
    </source>
</evidence>
<evidence type="ECO:0000313" key="2">
    <source>
        <dbReference type="EMBL" id="KAK3849425.1"/>
    </source>
</evidence>
<feature type="compositionally biased region" description="Pro residues" evidence="1">
    <location>
        <begin position="15"/>
        <end position="25"/>
    </location>
</feature>
<reference evidence="2" key="1">
    <citation type="submission" date="2023-10" db="EMBL/GenBank/DDBJ databases">
        <title>Genome assemblies of two species of porcelain crab, Petrolisthes cinctipes and Petrolisthes manimaculis (Anomura: Porcellanidae).</title>
        <authorList>
            <person name="Angst P."/>
        </authorList>
    </citation>
    <scope>NUCLEOTIDE SEQUENCE</scope>
    <source>
        <strain evidence="2">PB745_01</strain>
        <tissue evidence="2">Gill</tissue>
    </source>
</reference>
<feature type="region of interest" description="Disordered" evidence="1">
    <location>
        <begin position="1"/>
        <end position="80"/>
    </location>
</feature>
<dbReference type="EMBL" id="JAWQEG010008936">
    <property type="protein sequence ID" value="KAK3849425.1"/>
    <property type="molecule type" value="Genomic_DNA"/>
</dbReference>
<sequence length="80" mass="8372">MDLSVKRQRLAIPSAPAPPVSPPASPLSSPLPSHTPPTSTPVDLTTKALLPTSAARQPFSFNPTKQSLSRASPSPHVRPT</sequence>
<name>A0AAE1BFA4_PETCI</name>
<gene>
    <name evidence="2" type="ORF">Pcinc_043824</name>
</gene>